<evidence type="ECO:0000256" key="1">
    <source>
        <dbReference type="ARBA" id="ARBA00008668"/>
    </source>
</evidence>
<protein>
    <submittedName>
        <fullName evidence="3">GDSL esterase/lipase</fullName>
    </submittedName>
</protein>
<gene>
    <name evidence="3" type="ORF">E6C27_scaffold212G00270</name>
</gene>
<dbReference type="PANTHER" id="PTHR45642">
    <property type="entry name" value="GDSL ESTERASE/LIPASE EXL3"/>
    <property type="match status" value="1"/>
</dbReference>
<dbReference type="InterPro" id="IPR001087">
    <property type="entry name" value="GDSL"/>
</dbReference>
<dbReference type="OrthoDB" id="1600564at2759"/>
<dbReference type="Gene3D" id="3.40.50.1110">
    <property type="entry name" value="SGNH hydrolase"/>
    <property type="match status" value="2"/>
</dbReference>
<dbReference type="PANTHER" id="PTHR45642:SF32">
    <property type="entry name" value="GDSL-LIKE LIPASE_ACYLHYDROLASE"/>
    <property type="match status" value="1"/>
</dbReference>
<dbReference type="InterPro" id="IPR035669">
    <property type="entry name" value="SGNH_plant_lipase-like"/>
</dbReference>
<evidence type="ECO:0000313" key="3">
    <source>
        <dbReference type="EMBL" id="KAA0061658.1"/>
    </source>
</evidence>
<dbReference type="GO" id="GO:0016788">
    <property type="term" value="F:hydrolase activity, acting on ester bonds"/>
    <property type="evidence" value="ECO:0007669"/>
    <property type="project" value="InterPro"/>
</dbReference>
<dbReference type="Proteomes" id="UP000321393">
    <property type="component" value="Unassembled WGS sequence"/>
</dbReference>
<dbReference type="EMBL" id="SSTE01004737">
    <property type="protein sequence ID" value="KAA0061658.1"/>
    <property type="molecule type" value="Genomic_DNA"/>
</dbReference>
<evidence type="ECO:0000256" key="2">
    <source>
        <dbReference type="SAM" id="SignalP"/>
    </source>
</evidence>
<reference evidence="3 4" key="1">
    <citation type="submission" date="2019-08" db="EMBL/GenBank/DDBJ databases">
        <title>Draft genome sequences of two oriental melons (Cucumis melo L. var makuwa).</title>
        <authorList>
            <person name="Kwon S.-Y."/>
        </authorList>
    </citation>
    <scope>NUCLEOTIDE SEQUENCE [LARGE SCALE GENOMIC DNA]</scope>
    <source>
        <strain evidence="4">cv. SW 3</strain>
        <tissue evidence="3">Leaf</tissue>
    </source>
</reference>
<name>A0A5A7V258_CUCMM</name>
<dbReference type="AlphaFoldDB" id="A0A5A7V258"/>
<dbReference type="CDD" id="cd01837">
    <property type="entry name" value="SGNH_plant_lipase_like"/>
    <property type="match status" value="2"/>
</dbReference>
<feature type="signal peptide" evidence="2">
    <location>
        <begin position="1"/>
        <end position="20"/>
    </location>
</feature>
<evidence type="ECO:0000313" key="4">
    <source>
        <dbReference type="Proteomes" id="UP000321393"/>
    </source>
</evidence>
<comment type="caution">
    <text evidence="3">The sequence shown here is derived from an EMBL/GenBank/DDBJ whole genome shotgun (WGS) entry which is preliminary data.</text>
</comment>
<keyword evidence="2" id="KW-0732">Signal</keyword>
<feature type="chain" id="PRO_5022861313" evidence="2">
    <location>
        <begin position="21"/>
        <end position="659"/>
    </location>
</feature>
<dbReference type="SUPFAM" id="SSF52266">
    <property type="entry name" value="SGNH hydrolase"/>
    <property type="match status" value="2"/>
</dbReference>
<sequence>MSRLLLLLLLLFTIFTLTSAKIPAVIVFGDSSVDSGNNNVIKTLLKSNFRPYGRDFLTGQPTGRFSNGKVPPDFISEAFGLKPTVPAYLDPAFTIADFATGVCFASAGTGFDNSTSDVLNVIPLWKEVELFKEYQRKLRGYLGNEKANEVIKEALYLVSLGTNDFLENYYTFPHRRLQFSIQQFEDFLLDLARNFIKQLYHDGARKFSFTGLPPMGCLPLERATNVMSNFDCVDKYNLVALEFNNKLEAFVSDLNTQLPGLTMIFSNPYPIFYQIITNPYLFGYEEAGKACCGTGTFEMSYLCNDQENSFTCPDANKYVFWDAFHPTQKTNQIIVPAVIVFGDSSVDAGNNNFIPTIARSNFFPYGRDFAGGKATGRFSNGRIPTDFISEAFGLKPTIPAYLDPAYNISDLATGLTFASAGTGYDNATSNVLSVIPLWKQLEYYKEYQAKLTAYQGSSTANETIKEALYVMSLGTNDFLENYYTMPGRSSQYSIQQYQDFLVGIASGFIEKLYSLGARKISLGGLPPMGCLPLERTRNVFGGYDCLESYNNVAVDFNNKLKALTVKLNRDLPGIQLVFSNPYDVLMSMIKKPSLYGFDVTSTACCATGMFEMGYACNRESMFTCTDANKYIFWDSFHPTQKTNQLVSSYVVKNVLSQFL</sequence>
<dbReference type="FunFam" id="3.40.50.1110:FF:000003">
    <property type="entry name" value="GDSL esterase/lipase APG"/>
    <property type="match status" value="2"/>
</dbReference>
<proteinExistence type="inferred from homology"/>
<dbReference type="InterPro" id="IPR050592">
    <property type="entry name" value="GDSL_lipolytic_enzyme"/>
</dbReference>
<organism evidence="3 4">
    <name type="scientific">Cucumis melo var. makuwa</name>
    <name type="common">Oriental melon</name>
    <dbReference type="NCBI Taxonomy" id="1194695"/>
    <lineage>
        <taxon>Eukaryota</taxon>
        <taxon>Viridiplantae</taxon>
        <taxon>Streptophyta</taxon>
        <taxon>Embryophyta</taxon>
        <taxon>Tracheophyta</taxon>
        <taxon>Spermatophyta</taxon>
        <taxon>Magnoliopsida</taxon>
        <taxon>eudicotyledons</taxon>
        <taxon>Gunneridae</taxon>
        <taxon>Pentapetalae</taxon>
        <taxon>rosids</taxon>
        <taxon>fabids</taxon>
        <taxon>Cucurbitales</taxon>
        <taxon>Cucurbitaceae</taxon>
        <taxon>Benincaseae</taxon>
        <taxon>Cucumis</taxon>
    </lineage>
</organism>
<accession>A0A5A7V258</accession>
<dbReference type="Pfam" id="PF00657">
    <property type="entry name" value="Lipase_GDSL"/>
    <property type="match status" value="2"/>
</dbReference>
<comment type="similarity">
    <text evidence="1">Belongs to the 'GDSL' lipolytic enzyme family.</text>
</comment>
<dbReference type="InterPro" id="IPR036514">
    <property type="entry name" value="SGNH_hydro_sf"/>
</dbReference>